<sequence length="181" mass="19571">MRDAVAFDVHPPHRGGVEQHIDQVIVQQVDLVDVEDTAVGAGQQARRKGVFPVAQHPLQIQGADHPVLGRTDRQLDEPCGGQQRGQAAHRRRLGGALLAADQHPADLRTDRAQDQRQAQPVVPDDRAERISGHRGDGHRAVSAFSPSTLVPQDQTSSNRAGSLDNWVPSDGTISLRVGSHD</sequence>
<dbReference type="EMBL" id="PPEA01000383">
    <property type="protein sequence ID" value="PQM47160.1"/>
    <property type="molecule type" value="Genomic_DNA"/>
</dbReference>
<organism evidence="2 3">
    <name type="scientific">Mycobacterium talmoniae</name>
    <dbReference type="NCBI Taxonomy" id="1858794"/>
    <lineage>
        <taxon>Bacteria</taxon>
        <taxon>Bacillati</taxon>
        <taxon>Actinomycetota</taxon>
        <taxon>Actinomycetes</taxon>
        <taxon>Mycobacteriales</taxon>
        <taxon>Mycobacteriaceae</taxon>
        <taxon>Mycobacterium</taxon>
    </lineage>
</organism>
<comment type="caution">
    <text evidence="2">The sequence shown here is derived from an EMBL/GenBank/DDBJ whole genome shotgun (WGS) entry which is preliminary data.</text>
</comment>
<dbReference type="Proteomes" id="UP000238296">
    <property type="component" value="Unassembled WGS sequence"/>
</dbReference>
<dbReference type="AlphaFoldDB" id="A0A2S8BKF9"/>
<protein>
    <submittedName>
        <fullName evidence="2">Uncharacterized protein</fullName>
    </submittedName>
</protein>
<evidence type="ECO:0000256" key="1">
    <source>
        <dbReference type="SAM" id="MobiDB-lite"/>
    </source>
</evidence>
<gene>
    <name evidence="2" type="ORF">C1Y40_02657</name>
</gene>
<feature type="region of interest" description="Disordered" evidence="1">
    <location>
        <begin position="108"/>
        <end position="181"/>
    </location>
</feature>
<feature type="region of interest" description="Disordered" evidence="1">
    <location>
        <begin position="73"/>
        <end position="95"/>
    </location>
</feature>
<proteinExistence type="predicted"/>
<accession>A0A2S8BKF9</accession>
<feature type="compositionally biased region" description="Polar residues" evidence="1">
    <location>
        <begin position="144"/>
        <end position="160"/>
    </location>
</feature>
<evidence type="ECO:0000313" key="3">
    <source>
        <dbReference type="Proteomes" id="UP000238296"/>
    </source>
</evidence>
<name>A0A2S8BKF9_9MYCO</name>
<feature type="compositionally biased region" description="Basic and acidic residues" evidence="1">
    <location>
        <begin position="123"/>
        <end position="139"/>
    </location>
</feature>
<evidence type="ECO:0000313" key="2">
    <source>
        <dbReference type="EMBL" id="PQM47160.1"/>
    </source>
</evidence>
<reference evidence="2 3" key="1">
    <citation type="journal article" date="2017" name="Int. J. Syst. Evol. Microbiol.">
        <title>Mycobacterium talmoniae sp. nov., a slowly growing mycobacterium isolated from human respiratory samples.</title>
        <authorList>
            <person name="Davidson R.M."/>
            <person name="DeGroote M.A."/>
            <person name="Marola J.L."/>
            <person name="Buss S."/>
            <person name="Jones V."/>
            <person name="McNeil M.R."/>
            <person name="Freifeld A.G."/>
            <person name="Elaine Epperson L."/>
            <person name="Hasan N.A."/>
            <person name="Jackson M."/>
            <person name="Iwen P.C."/>
            <person name="Salfinger M."/>
            <person name="Strong M."/>
        </authorList>
    </citation>
    <scope>NUCLEOTIDE SEQUENCE [LARGE SCALE GENOMIC DNA]</scope>
    <source>
        <strain evidence="2 3">ATCC BAA-2683</strain>
    </source>
</reference>